<evidence type="ECO:0000313" key="3">
    <source>
        <dbReference type="Proteomes" id="UP000037267"/>
    </source>
</evidence>
<evidence type="ECO:0000259" key="1">
    <source>
        <dbReference type="Pfam" id="PF03358"/>
    </source>
</evidence>
<proteinExistence type="predicted"/>
<dbReference type="RefSeq" id="WP_050354564.1">
    <property type="nucleotide sequence ID" value="NZ_LGSS01000004.1"/>
</dbReference>
<dbReference type="AlphaFoldDB" id="A0A0L0WC52"/>
<accession>A0A0L0WC52</accession>
<comment type="caution">
    <text evidence="2">The sequence shown here is derived from an EMBL/GenBank/DDBJ whole genome shotgun (WGS) entry which is preliminary data.</text>
</comment>
<dbReference type="Proteomes" id="UP000037267">
    <property type="component" value="Unassembled WGS sequence"/>
</dbReference>
<sequence>MLDRKKLILLNGSPRKNKTSYSFARTIKNLAEDIGCVVEIFHVIDYFDGKYTLDELKASILTSDVIGLVAPLYVDTLPYPNIWLFDKLYQELENEQQGKDFFMIGQCGFPDITLCQPMIESCRYFAETVGMNWLGGLSYGGGSIIDGELLENLGRKGKKITSAFKLALEDIFQGKKISSKPQELLTLRIPKIIYRPLAAFLNYKIKQTARKHGVTDIFKKVYLE</sequence>
<dbReference type="InterPro" id="IPR005025">
    <property type="entry name" value="FMN_Rdtase-like_dom"/>
</dbReference>
<gene>
    <name evidence="2" type="ORF">CLPU_4c00310</name>
</gene>
<dbReference type="Pfam" id="PF03358">
    <property type="entry name" value="FMN_red"/>
    <property type="match status" value="1"/>
</dbReference>
<dbReference type="Gene3D" id="3.40.50.360">
    <property type="match status" value="1"/>
</dbReference>
<dbReference type="SUPFAM" id="SSF52218">
    <property type="entry name" value="Flavoproteins"/>
    <property type="match status" value="1"/>
</dbReference>
<reference evidence="3" key="1">
    <citation type="submission" date="2015-07" db="EMBL/GenBank/DDBJ databases">
        <title>Draft genome sequence of the purine-degrading Gottschalkia purinilyticum DSM 1384 (formerly Clostridium purinilyticum).</title>
        <authorList>
            <person name="Poehlein A."/>
            <person name="Schiel-Bengelsdorf B."/>
            <person name="Bengelsdorf F.R."/>
            <person name="Daniel R."/>
            <person name="Duerre P."/>
        </authorList>
    </citation>
    <scope>NUCLEOTIDE SEQUENCE [LARGE SCALE GENOMIC DNA]</scope>
    <source>
        <strain evidence="3">DSM 1384</strain>
    </source>
</reference>
<feature type="domain" description="NADPH-dependent FMN reductase-like" evidence="1">
    <location>
        <begin position="6"/>
        <end position="74"/>
    </location>
</feature>
<dbReference type="InterPro" id="IPR029039">
    <property type="entry name" value="Flavoprotein-like_sf"/>
</dbReference>
<evidence type="ECO:0000313" key="2">
    <source>
        <dbReference type="EMBL" id="KNF08985.1"/>
    </source>
</evidence>
<dbReference type="EMBL" id="LGSS01000004">
    <property type="protein sequence ID" value="KNF08985.1"/>
    <property type="molecule type" value="Genomic_DNA"/>
</dbReference>
<dbReference type="STRING" id="1503.CLPU_4c00310"/>
<protein>
    <recommendedName>
        <fullName evidence="1">NADPH-dependent FMN reductase-like domain-containing protein</fullName>
    </recommendedName>
</protein>
<organism evidence="2 3">
    <name type="scientific">Gottschalkia purinilytica</name>
    <name type="common">Clostridium purinilyticum</name>
    <dbReference type="NCBI Taxonomy" id="1503"/>
    <lineage>
        <taxon>Bacteria</taxon>
        <taxon>Bacillati</taxon>
        <taxon>Bacillota</taxon>
        <taxon>Tissierellia</taxon>
        <taxon>Tissierellales</taxon>
        <taxon>Gottschalkiaceae</taxon>
        <taxon>Gottschalkia</taxon>
    </lineage>
</organism>
<dbReference type="OrthoDB" id="1026745at2"/>
<keyword evidence="3" id="KW-1185">Reference proteome</keyword>
<name>A0A0L0WC52_GOTPU</name>
<dbReference type="GO" id="GO:0016491">
    <property type="term" value="F:oxidoreductase activity"/>
    <property type="evidence" value="ECO:0007669"/>
    <property type="project" value="InterPro"/>
</dbReference>